<evidence type="ECO:0000256" key="3">
    <source>
        <dbReference type="ARBA" id="ARBA00022801"/>
    </source>
</evidence>
<evidence type="ECO:0000259" key="5">
    <source>
        <dbReference type="SMART" id="SM01131"/>
    </source>
</evidence>
<dbReference type="Pfam" id="PF01368">
    <property type="entry name" value="DHH"/>
    <property type="match status" value="1"/>
</dbReference>
<comment type="caution">
    <text evidence="6">The sequence shown here is derived from an EMBL/GenBank/DDBJ whole genome shotgun (WGS) entry which is preliminary data.</text>
</comment>
<dbReference type="GO" id="GO:0016462">
    <property type="term" value="F:pyrophosphatase activity"/>
    <property type="evidence" value="ECO:0007669"/>
    <property type="project" value="InterPro"/>
</dbReference>
<keyword evidence="3" id="KW-0378">Hydrolase</keyword>
<dbReference type="SUPFAM" id="SSF64182">
    <property type="entry name" value="DHH phosphoesterases"/>
    <property type="match status" value="1"/>
</dbReference>
<gene>
    <name evidence="6" type="ORF">COX94_00085</name>
</gene>
<evidence type="ECO:0000256" key="1">
    <source>
        <dbReference type="ARBA" id="ARBA00001936"/>
    </source>
</evidence>
<evidence type="ECO:0000313" key="6">
    <source>
        <dbReference type="EMBL" id="PIZ86467.1"/>
    </source>
</evidence>
<keyword evidence="4" id="KW-0464">Manganese</keyword>
<organism evidence="6 7">
    <name type="scientific">Candidatus Nomurabacteria bacterium CG_4_10_14_0_2_um_filter_33_9</name>
    <dbReference type="NCBI Taxonomy" id="1974728"/>
    <lineage>
        <taxon>Bacteria</taxon>
        <taxon>Candidatus Nomuraibacteriota</taxon>
    </lineage>
</organism>
<feature type="domain" description="DHHA2" evidence="5">
    <location>
        <begin position="179"/>
        <end position="306"/>
    </location>
</feature>
<dbReference type="Proteomes" id="UP000229132">
    <property type="component" value="Unassembled WGS sequence"/>
</dbReference>
<dbReference type="GO" id="GO:0046872">
    <property type="term" value="F:metal ion binding"/>
    <property type="evidence" value="ECO:0007669"/>
    <property type="project" value="UniProtKB-KW"/>
</dbReference>
<reference evidence="7" key="1">
    <citation type="submission" date="2017-09" db="EMBL/GenBank/DDBJ databases">
        <title>Depth-based differentiation of microbial function through sediment-hosted aquifers and enrichment of novel symbionts in the deep terrestrial subsurface.</title>
        <authorList>
            <person name="Probst A.J."/>
            <person name="Ladd B."/>
            <person name="Jarett J.K."/>
            <person name="Geller-Mcgrath D.E."/>
            <person name="Sieber C.M.K."/>
            <person name="Emerson J.B."/>
            <person name="Anantharaman K."/>
            <person name="Thomas B.C."/>
            <person name="Malmstrom R."/>
            <person name="Stieglmeier M."/>
            <person name="Klingl A."/>
            <person name="Woyke T."/>
            <person name="Ryan C.M."/>
            <person name="Banfield J.F."/>
        </authorList>
    </citation>
    <scope>NUCLEOTIDE SEQUENCE [LARGE SCALE GENOMIC DNA]</scope>
</reference>
<dbReference type="Gene3D" id="3.90.1640.10">
    <property type="entry name" value="inorganic pyrophosphatase (n-terminal core)"/>
    <property type="match status" value="1"/>
</dbReference>
<protein>
    <recommendedName>
        <fullName evidence="5">DHHA2 domain-containing protein</fullName>
    </recommendedName>
</protein>
<evidence type="ECO:0000256" key="4">
    <source>
        <dbReference type="ARBA" id="ARBA00023211"/>
    </source>
</evidence>
<dbReference type="GO" id="GO:0005737">
    <property type="term" value="C:cytoplasm"/>
    <property type="evidence" value="ECO:0007669"/>
    <property type="project" value="InterPro"/>
</dbReference>
<dbReference type="InterPro" id="IPR004097">
    <property type="entry name" value="DHHA2"/>
</dbReference>
<dbReference type="Gene3D" id="3.10.310.20">
    <property type="entry name" value="DHHA2 domain"/>
    <property type="match status" value="1"/>
</dbReference>
<dbReference type="PANTHER" id="PTHR47618">
    <property type="entry name" value="BIFUNCTIONAL OLIGORIBONUCLEASE AND PAP PHOSPHATASE NRNA"/>
    <property type="match status" value="1"/>
</dbReference>
<evidence type="ECO:0000256" key="2">
    <source>
        <dbReference type="ARBA" id="ARBA00022723"/>
    </source>
</evidence>
<dbReference type="InterPro" id="IPR038763">
    <property type="entry name" value="DHH_sf"/>
</dbReference>
<evidence type="ECO:0000313" key="7">
    <source>
        <dbReference type="Proteomes" id="UP000229132"/>
    </source>
</evidence>
<dbReference type="InterPro" id="IPR051319">
    <property type="entry name" value="Oligoribo/pAp-PDE_c-di-AMP_PDE"/>
</dbReference>
<sequence>MEKLLITSYVNADIDGVAGIFAYSEFLEKIGVNNTIGVMGEIHDEAKYVLNRFNFEYPQIILNSNDFDEVVLIDTSDLNGVEGNIELAKVVEIIDHRKIHEADKFLNAKVQIELVGSASTLITEKFIEKNIEISKKSAILLLSAIISNTSNFKGSVTTDRDRKSAKYLNKIALLPDNYWKELFEAKSDLSGDKLFNRITGDLSSYFIGNKKFSIAQIEIIGVEQLIKEREKEIIEILNKIKEKDTLDFIFLSAIDLEKERTYFISNNENTKNLLKKILNVDFNENIAFINKIIMRKQIVPLLKEELEK</sequence>
<dbReference type="SMART" id="SM01131">
    <property type="entry name" value="DHHA2"/>
    <property type="match status" value="1"/>
</dbReference>
<name>A0A2J0MIJ4_9BACT</name>
<comment type="cofactor">
    <cofactor evidence="1">
        <name>Mn(2+)</name>
        <dbReference type="ChEBI" id="CHEBI:29035"/>
    </cofactor>
</comment>
<proteinExistence type="predicted"/>
<dbReference type="AlphaFoldDB" id="A0A2J0MIJ4"/>
<keyword evidence="2" id="KW-0479">Metal-binding</keyword>
<dbReference type="PANTHER" id="PTHR47618:SF1">
    <property type="entry name" value="BIFUNCTIONAL OLIGORIBONUCLEASE AND PAP PHOSPHATASE NRNA"/>
    <property type="match status" value="1"/>
</dbReference>
<accession>A0A2J0MIJ4</accession>
<dbReference type="InterPro" id="IPR038222">
    <property type="entry name" value="DHHA2_dom_sf"/>
</dbReference>
<dbReference type="Pfam" id="PF02833">
    <property type="entry name" value="DHHA2"/>
    <property type="match status" value="1"/>
</dbReference>
<dbReference type="EMBL" id="PFOX01000002">
    <property type="protein sequence ID" value="PIZ86467.1"/>
    <property type="molecule type" value="Genomic_DNA"/>
</dbReference>
<dbReference type="InterPro" id="IPR001667">
    <property type="entry name" value="DDH_dom"/>
</dbReference>